<dbReference type="AlphaFoldDB" id="A0A1I0YHP9"/>
<sequence length="352" mass="39524">MSDENESAEPNDVFRQLWADLGVAEDQRAPFGGAYKSILAEYDKQTLTAPRLDPAKVAKLLKALAPDGVLVWELKGQPLNWISGLSAFCRQVDNDHIIAGLNASHSDVCLELYRFASKQVDSVALGPTYDQSASCETARKRGALLIPDLPIPDRELLTDDFINAVLRPYHAARRRAVEIYFRQIEETHRAGMWLAFRTTSTNNQVLLLPGKGFDQLSNYRIPRASYARGFGYHDDELDQLIFPPRPLAFDPEALVFLPTSDIPEFCLDEKKEARKRAGRSGGRPKGTGFKEADLPAIEEMHELMANGWAKSVRDAARQLVERRSEDVAGEGTEESTLTRLRKRYREMYPSNG</sequence>
<accession>A0A1I0YHP9</accession>
<dbReference type="EMBL" id="FOJU01000005">
    <property type="protein sequence ID" value="SFB12854.1"/>
    <property type="molecule type" value="Genomic_DNA"/>
</dbReference>
<dbReference type="Proteomes" id="UP000198796">
    <property type="component" value="Unassembled WGS sequence"/>
</dbReference>
<evidence type="ECO:0000313" key="2">
    <source>
        <dbReference type="Proteomes" id="UP000198796"/>
    </source>
</evidence>
<proteinExistence type="predicted"/>
<reference evidence="1 2" key="1">
    <citation type="submission" date="2016-10" db="EMBL/GenBank/DDBJ databases">
        <authorList>
            <person name="de Groot N.N."/>
        </authorList>
    </citation>
    <scope>NUCLEOTIDE SEQUENCE [LARGE SCALE GENOMIC DNA]</scope>
    <source>
        <strain evidence="1 2">DSM 29316</strain>
    </source>
</reference>
<gene>
    <name evidence="1" type="ORF">SAMN05421688_3109</name>
</gene>
<keyword evidence="2" id="KW-1185">Reference proteome</keyword>
<evidence type="ECO:0000313" key="1">
    <source>
        <dbReference type="EMBL" id="SFB12854.1"/>
    </source>
</evidence>
<organism evidence="1 2">
    <name type="scientific">Poseidonocella pacifica</name>
    <dbReference type="NCBI Taxonomy" id="871651"/>
    <lineage>
        <taxon>Bacteria</taxon>
        <taxon>Pseudomonadati</taxon>
        <taxon>Pseudomonadota</taxon>
        <taxon>Alphaproteobacteria</taxon>
        <taxon>Rhodobacterales</taxon>
        <taxon>Roseobacteraceae</taxon>
        <taxon>Poseidonocella</taxon>
    </lineage>
</organism>
<name>A0A1I0YHP9_9RHOB</name>
<dbReference type="RefSeq" id="WP_092066513.1">
    <property type="nucleotide sequence ID" value="NZ_FOJU01000005.1"/>
</dbReference>
<protein>
    <submittedName>
        <fullName evidence="1">Uncharacterized protein</fullName>
    </submittedName>
</protein>
<dbReference type="STRING" id="871651.SAMN05421688_3109"/>